<gene>
    <name evidence="1" type="ORF">DAMO_2347</name>
</gene>
<protein>
    <submittedName>
        <fullName evidence="1">Uncharacterized protein</fullName>
    </submittedName>
</protein>
<evidence type="ECO:0000313" key="2">
    <source>
        <dbReference type="Proteomes" id="UP000006898"/>
    </source>
</evidence>
<dbReference type="Proteomes" id="UP000006898">
    <property type="component" value="Chromosome"/>
</dbReference>
<dbReference type="AlphaFoldDB" id="D5MIN8"/>
<organism evidence="1 2">
    <name type="scientific">Methylomirabilis oxygeniifera</name>
    <dbReference type="NCBI Taxonomy" id="671143"/>
    <lineage>
        <taxon>Bacteria</taxon>
        <taxon>Candidatus Methylomirabilota</taxon>
        <taxon>Candidatus Methylomirabilia</taxon>
        <taxon>Candidatus Methylomirabilales</taxon>
        <taxon>Candidatus Methylomirabilaceae</taxon>
        <taxon>Candidatus Methylomirabilis</taxon>
    </lineage>
</organism>
<dbReference type="STRING" id="671143.DAMO_2347"/>
<dbReference type="PATRIC" id="fig|671143.5.peg.2065"/>
<name>D5MIN8_METO1</name>
<reference evidence="1 2" key="1">
    <citation type="journal article" date="2010" name="Nature">
        <title>Nitrite-driven anaerobic methane oxidation by oxygenic bacteria.</title>
        <authorList>
            <person name="Ettwig K.F."/>
            <person name="Butler M.K."/>
            <person name="Le Paslier D."/>
            <person name="Pelletier E."/>
            <person name="Mangenot S."/>
            <person name="Kuypers M.M.M."/>
            <person name="Schreiber F."/>
            <person name="Dutilh B.E."/>
            <person name="Zedelius J."/>
            <person name="de Beer D."/>
            <person name="Gloerich J."/>
            <person name="Wessels H.J.C.T."/>
            <person name="van Allen T."/>
            <person name="Luesken F."/>
            <person name="Wu M."/>
            <person name="van de Pas-Schoonen K.T."/>
            <person name="Op den Camp H.J.M."/>
            <person name="Janssen-Megens E.M."/>
            <person name="Francoijs K-J."/>
            <person name="Stunnenberg H."/>
            <person name="Weissenbach J."/>
            <person name="Jetten M.S.M."/>
            <person name="Strous M."/>
        </authorList>
    </citation>
    <scope>NUCLEOTIDE SEQUENCE [LARGE SCALE GENOMIC DNA]</scope>
</reference>
<proteinExistence type="predicted"/>
<dbReference type="KEGG" id="mox:DAMO_2347"/>
<sequence length="68" mass="7700">MLTRVFCRRSSRRRSAGPIIAADHAILRDLVNATVGSEELAAELYPHTVCDAWLGYGLRMIRKRWSGQ</sequence>
<dbReference type="HOGENOM" id="CLU_2786154_0_0_0"/>
<evidence type="ECO:0000313" key="1">
    <source>
        <dbReference type="EMBL" id="CBE69395.1"/>
    </source>
</evidence>
<accession>D5MIN8</accession>
<dbReference type="EMBL" id="FP565575">
    <property type="protein sequence ID" value="CBE69395.1"/>
    <property type="molecule type" value="Genomic_DNA"/>
</dbReference>